<dbReference type="GO" id="GO:0008780">
    <property type="term" value="F:acyl-[acyl-carrier-protein]-UDP-N-acetylglucosamine O-acyltransferase activity"/>
    <property type="evidence" value="ECO:0007669"/>
    <property type="project" value="InterPro"/>
</dbReference>
<gene>
    <name evidence="1" type="ORF">S01H1_46169</name>
</gene>
<name>X0UZN9_9ZZZZ</name>
<evidence type="ECO:0000313" key="1">
    <source>
        <dbReference type="EMBL" id="GAG05748.1"/>
    </source>
</evidence>
<dbReference type="InterPro" id="IPR010137">
    <property type="entry name" value="Lipid_A_LpxA"/>
</dbReference>
<dbReference type="PANTHER" id="PTHR43480">
    <property type="entry name" value="ACYL-[ACYL-CARRIER-PROTEIN]--UDP-N-ACETYLGLUCOSAMINE O-ACYLTRANSFERASE"/>
    <property type="match status" value="1"/>
</dbReference>
<organism evidence="1">
    <name type="scientific">marine sediment metagenome</name>
    <dbReference type="NCBI Taxonomy" id="412755"/>
    <lineage>
        <taxon>unclassified sequences</taxon>
        <taxon>metagenomes</taxon>
        <taxon>ecological metagenomes</taxon>
    </lineage>
</organism>
<dbReference type="PANTHER" id="PTHR43480:SF1">
    <property type="entry name" value="ACYL-[ACYL-CARRIER-PROTEIN]--UDP-N-ACETYLGLUCOSAMINE O-ACYLTRANSFERASE, MITOCHONDRIAL-RELATED"/>
    <property type="match status" value="1"/>
</dbReference>
<dbReference type="GO" id="GO:0008610">
    <property type="term" value="P:lipid biosynthetic process"/>
    <property type="evidence" value="ECO:0007669"/>
    <property type="project" value="InterPro"/>
</dbReference>
<reference evidence="1" key="1">
    <citation type="journal article" date="2014" name="Front. Microbiol.">
        <title>High frequency of phylogenetically diverse reductive dehalogenase-homologous genes in deep subseafloor sedimentary metagenomes.</title>
        <authorList>
            <person name="Kawai M."/>
            <person name="Futagami T."/>
            <person name="Toyoda A."/>
            <person name="Takaki Y."/>
            <person name="Nishi S."/>
            <person name="Hori S."/>
            <person name="Arai W."/>
            <person name="Tsubouchi T."/>
            <person name="Morono Y."/>
            <person name="Uchiyama I."/>
            <person name="Ito T."/>
            <person name="Fujiyama A."/>
            <person name="Inagaki F."/>
            <person name="Takami H."/>
        </authorList>
    </citation>
    <scope>NUCLEOTIDE SEQUENCE</scope>
    <source>
        <strain evidence="1">Expedition CK06-06</strain>
    </source>
</reference>
<protein>
    <recommendedName>
        <fullName evidence="2">Acyl-[acyl-carrier-protein]--UDP-N-acetylglucosamine O-acyltransferase</fullName>
    </recommendedName>
</protein>
<proteinExistence type="predicted"/>
<comment type="caution">
    <text evidence="1">The sequence shown here is derived from an EMBL/GenBank/DDBJ whole genome shotgun (WGS) entry which is preliminary data.</text>
</comment>
<dbReference type="SUPFAM" id="SSF51161">
    <property type="entry name" value="Trimeric LpxA-like enzymes"/>
    <property type="match status" value="1"/>
</dbReference>
<dbReference type="Gene3D" id="2.160.10.10">
    <property type="entry name" value="Hexapeptide repeat proteins"/>
    <property type="match status" value="1"/>
</dbReference>
<dbReference type="EMBL" id="BARS01029545">
    <property type="protein sequence ID" value="GAG05748.1"/>
    <property type="molecule type" value="Genomic_DNA"/>
</dbReference>
<evidence type="ECO:0008006" key="2">
    <source>
        <dbReference type="Google" id="ProtNLM"/>
    </source>
</evidence>
<dbReference type="InterPro" id="IPR001451">
    <property type="entry name" value="Hexapep"/>
</dbReference>
<dbReference type="Pfam" id="PF00132">
    <property type="entry name" value="Hexapep"/>
    <property type="match status" value="2"/>
</dbReference>
<feature type="non-terminal residue" evidence="1">
    <location>
        <position position="148"/>
    </location>
</feature>
<dbReference type="InterPro" id="IPR011004">
    <property type="entry name" value="Trimer_LpxA-like_sf"/>
</dbReference>
<sequence length="148" mass="15208">MSIHPLALVSPEAELGVGVTISAFATIEAGASLGDYCAVGSGAVIKSGVSIGSNNEICEHSVIGGQPQHTARPETVGTVVIGSNNVFREGVTIHRALKPDGQTRVGDHNYLMAGAHLGHDTHLGNNCVFANNSLAGGHVIIEDRSFVS</sequence>
<accession>X0UZN9</accession>
<dbReference type="AlphaFoldDB" id="X0UZN9"/>